<evidence type="ECO:0000313" key="4">
    <source>
        <dbReference type="Proteomes" id="UP000305848"/>
    </source>
</evidence>
<keyword evidence="2" id="KW-0812">Transmembrane</keyword>
<dbReference type="PANTHER" id="PTHR32309:SF13">
    <property type="entry name" value="FERRIC ENTEROBACTIN TRANSPORT PROTEIN FEPE"/>
    <property type="match status" value="1"/>
</dbReference>
<evidence type="ECO:0000256" key="2">
    <source>
        <dbReference type="SAM" id="Phobius"/>
    </source>
</evidence>
<dbReference type="EMBL" id="SZQL01000009">
    <property type="protein sequence ID" value="TKK68030.1"/>
    <property type="molecule type" value="Genomic_DNA"/>
</dbReference>
<dbReference type="RefSeq" id="WP_137262133.1">
    <property type="nucleotide sequence ID" value="NZ_SZQL01000009.1"/>
</dbReference>
<feature type="coiled-coil region" evidence="1">
    <location>
        <begin position="216"/>
        <end position="243"/>
    </location>
</feature>
<dbReference type="GO" id="GO:0004713">
    <property type="term" value="F:protein tyrosine kinase activity"/>
    <property type="evidence" value="ECO:0007669"/>
    <property type="project" value="TreeGrafter"/>
</dbReference>
<evidence type="ECO:0000256" key="1">
    <source>
        <dbReference type="SAM" id="Coils"/>
    </source>
</evidence>
<feature type="transmembrane region" description="Helical" evidence="2">
    <location>
        <begin position="317"/>
        <end position="338"/>
    </location>
</feature>
<evidence type="ECO:0008006" key="5">
    <source>
        <dbReference type="Google" id="ProtNLM"/>
    </source>
</evidence>
<dbReference type="AlphaFoldDB" id="A0A4U3KZQ6"/>
<keyword evidence="1" id="KW-0175">Coiled coil</keyword>
<dbReference type="InterPro" id="IPR050445">
    <property type="entry name" value="Bact_polysacc_biosynth/exp"/>
</dbReference>
<keyword evidence="2" id="KW-0472">Membrane</keyword>
<dbReference type="PANTHER" id="PTHR32309">
    <property type="entry name" value="TYROSINE-PROTEIN KINASE"/>
    <property type="match status" value="1"/>
</dbReference>
<reference evidence="3 4" key="1">
    <citation type="submission" date="2019-05" db="EMBL/GenBank/DDBJ databases">
        <title>Panacibacter sp. strain 17mud1-8 Genome sequencing and assembly.</title>
        <authorList>
            <person name="Chhetri G."/>
        </authorList>
    </citation>
    <scope>NUCLEOTIDE SEQUENCE [LARGE SCALE GENOMIC DNA]</scope>
    <source>
        <strain evidence="3 4">17mud1-8</strain>
    </source>
</reference>
<dbReference type="Proteomes" id="UP000305848">
    <property type="component" value="Unassembled WGS sequence"/>
</dbReference>
<comment type="caution">
    <text evidence="3">The sequence shown here is derived from an EMBL/GenBank/DDBJ whole genome shotgun (WGS) entry which is preliminary data.</text>
</comment>
<dbReference type="GO" id="GO:0005886">
    <property type="term" value="C:plasma membrane"/>
    <property type="evidence" value="ECO:0007669"/>
    <property type="project" value="TreeGrafter"/>
</dbReference>
<organism evidence="3 4">
    <name type="scientific">Ilyomonas limi</name>
    <dbReference type="NCBI Taxonomy" id="2575867"/>
    <lineage>
        <taxon>Bacteria</taxon>
        <taxon>Pseudomonadati</taxon>
        <taxon>Bacteroidota</taxon>
        <taxon>Chitinophagia</taxon>
        <taxon>Chitinophagales</taxon>
        <taxon>Chitinophagaceae</taxon>
        <taxon>Ilyomonas</taxon>
    </lineage>
</organism>
<keyword evidence="4" id="KW-1185">Reference proteome</keyword>
<keyword evidence="2" id="KW-1133">Transmembrane helix</keyword>
<sequence length="345" mass="38823">MPASINYISIKNFVAKAKDWIRYLAARRVRIVIVALIGGIIGLMVALFSKPTYTGNLTFVLSSESNPSGGLMALANQFGLSFGSKNNAFDGENIIKLFESKKMFERALFQTIPQNNQLLINEMCREENFFKDWQKEARLQPLIPFTISDTAATGVKDSLITEVYKYALLHYLKLDKIEKELNFYKISVTSGSEHVAHFLPLALTNVTANFYTEIKSDIARRNLQMLEHEADSLKYELDKSLQSSLVQREQVFNLNPAFQSAEAPAKKSEVQTRVLQETYQTVVQNLEIARATLQKVTPVYQVIDEPGLALPVSKPGLVSSFLIAALLATFFCVFFLLIKKTLEES</sequence>
<protein>
    <recommendedName>
        <fullName evidence="5">Polysaccharide chain length determinant N-terminal domain-containing protein</fullName>
    </recommendedName>
</protein>
<feature type="transmembrane region" description="Helical" evidence="2">
    <location>
        <begin position="31"/>
        <end position="49"/>
    </location>
</feature>
<evidence type="ECO:0000313" key="3">
    <source>
        <dbReference type="EMBL" id="TKK68030.1"/>
    </source>
</evidence>
<name>A0A4U3KZQ6_9BACT</name>
<gene>
    <name evidence="3" type="ORF">FC093_12515</name>
</gene>
<proteinExistence type="predicted"/>
<accession>A0A4U3KZQ6</accession>
<dbReference type="OrthoDB" id="745212at2"/>